<evidence type="ECO:0000256" key="2">
    <source>
        <dbReference type="SAM" id="MobiDB-lite"/>
    </source>
</evidence>
<proteinExistence type="predicted"/>
<feature type="compositionally biased region" description="Basic and acidic residues" evidence="2">
    <location>
        <begin position="32"/>
        <end position="46"/>
    </location>
</feature>
<reference evidence="3" key="1">
    <citation type="submission" date="2021-04" db="EMBL/GenBank/DDBJ databases">
        <authorList>
            <person name="Chebbi M.A.C M."/>
        </authorList>
    </citation>
    <scope>NUCLEOTIDE SEQUENCE</scope>
</reference>
<evidence type="ECO:0000313" key="3">
    <source>
        <dbReference type="EMBL" id="CAG5090545.1"/>
    </source>
</evidence>
<gene>
    <name evidence="3" type="ORF">HICCMSTLAB_LOCUS5673</name>
</gene>
<comment type="caution">
    <text evidence="3">The sequence shown here is derived from an EMBL/GenBank/DDBJ whole genome shotgun (WGS) entry which is preliminary data.</text>
</comment>
<name>A0A8J2HAS5_COTCN</name>
<feature type="compositionally biased region" description="Polar residues" evidence="2">
    <location>
        <begin position="12"/>
        <end position="31"/>
    </location>
</feature>
<feature type="compositionally biased region" description="Basic and acidic residues" evidence="2">
    <location>
        <begin position="103"/>
        <end position="135"/>
    </location>
</feature>
<feature type="coiled-coil region" evidence="1">
    <location>
        <begin position="168"/>
        <end position="195"/>
    </location>
</feature>
<dbReference type="Proteomes" id="UP000786811">
    <property type="component" value="Unassembled WGS sequence"/>
</dbReference>
<feature type="compositionally biased region" description="Acidic residues" evidence="2">
    <location>
        <begin position="47"/>
        <end position="59"/>
    </location>
</feature>
<organism evidence="3 4">
    <name type="scientific">Cotesia congregata</name>
    <name type="common">Parasitoid wasp</name>
    <name type="synonym">Apanteles congregatus</name>
    <dbReference type="NCBI Taxonomy" id="51543"/>
    <lineage>
        <taxon>Eukaryota</taxon>
        <taxon>Metazoa</taxon>
        <taxon>Ecdysozoa</taxon>
        <taxon>Arthropoda</taxon>
        <taxon>Hexapoda</taxon>
        <taxon>Insecta</taxon>
        <taxon>Pterygota</taxon>
        <taxon>Neoptera</taxon>
        <taxon>Endopterygota</taxon>
        <taxon>Hymenoptera</taxon>
        <taxon>Apocrita</taxon>
        <taxon>Ichneumonoidea</taxon>
        <taxon>Braconidae</taxon>
        <taxon>Microgastrinae</taxon>
        <taxon>Cotesia</taxon>
    </lineage>
</organism>
<keyword evidence="4" id="KW-1185">Reference proteome</keyword>
<evidence type="ECO:0000256" key="1">
    <source>
        <dbReference type="SAM" id="Coils"/>
    </source>
</evidence>
<dbReference type="AlphaFoldDB" id="A0A8J2HAS5"/>
<evidence type="ECO:0000313" key="4">
    <source>
        <dbReference type="Proteomes" id="UP000786811"/>
    </source>
</evidence>
<sequence>MDKKREGDEGGPSTTGSQSSKVLVTENTADESVSKETEREPQKTSDENDMILDEIDESERSESAAGSETTEGADDNSQAKSKGRLPMALTWSRHRANSLGEIGDIRNWARNDQPKRKGTGVDDRESKVRLVTSRTEKKRESLENVMEMGFKRIMDRFDEEKSERKKHYKEIKTEFSKLEKRNKELEEKVGKIDVEMKASCNASNIK</sequence>
<keyword evidence="1" id="KW-0175">Coiled coil</keyword>
<dbReference type="EMBL" id="CAJNRD030001119">
    <property type="protein sequence ID" value="CAG5090545.1"/>
    <property type="molecule type" value="Genomic_DNA"/>
</dbReference>
<protein>
    <submittedName>
        <fullName evidence="3">Uncharacterized protein</fullName>
    </submittedName>
</protein>
<feature type="region of interest" description="Disordered" evidence="2">
    <location>
        <begin position="1"/>
        <end position="135"/>
    </location>
</feature>
<accession>A0A8J2HAS5</accession>